<sequence length="2391" mass="259944">MSPSAVLAGSEPETPVLEPIAVCGMSCRLPGGVDSDSSFWNMLIEKRTGQTLKVPTSRFNIDAHYHENLDRPGSFNVPGGYFLDGRPEDFDPTFFNITPIEAQWLDPQQRKILEVTYECLVSAGVTLESIAGSNTAVFVGSFTADYQQISIRDPDFRHNYAATGVDPGIISNRVGNIFNLNGPSFTINTACSSSIYALHNACHALRSRDCDAAVVGGVNLILTVDQHMNTAKLGILSPTSTCHTFDASADGYGRAEGAGALYVKRLADAIRDGDPIRGVVRSTAVNTNGKVEGMGITHPSIKGQERVVRMAYEKADLDPNLTVYAELHGTGTPVGDPIEVNAISRALNDTRRPDKPLFIGAVKPCIGHSEAASGIFAVMKAALMTEAAIIPGVALFKNINPAILEKEWNVKVHADTAPWPKDSLVRRASVSSFGYGGTNGHVIIESVDSLYPWYQHAKPKKEAEYNRSSTKPFLLCFSAHDKPTISRNIAAIAAVASEYYLTDLSYTLNLRRTKFSYRAFTVIREGSEAEAFAPATMQSGVASKKNTGIGFIFTGQGAQWAGMGRIALQEFPTVLDTIQKLDRILWRLDPKPEFNMVDLLIDDTPATASKIAEAEISQPLCTAIQIAIVDLFSEWDITPKVSIGHSSGEIGAAYAAGLLSAPEAIIAAFCRGRAVATHSGQGAMLAVGLGWDEVQEFLPSTSEDVCVACENSPNSVTLSGRVEPISQLYETLSAKGILARILPTGRAYHSPHMASVGDAYDTMLTESIGNLSQEDLEWCRPRSQMISSVTGESVAEGVNTLPASYWSANLRQRVQFDTAVQRLGSDEDFAHISHVIEVGPHSALAGPFKQICRANKKMADRLTYVPSLVRKKNDADQLLSVAGSLFVAGHAVDLEAVNSGGFPAKSAIRKSNTQYLLVDLPPYQWNYEKRHWAEPRASAEQRARAYPRHDLLGSRISGLSKKSAAWRNILRQRDVPWLKDHNLGGTAIFPAAGYLSVAIEALRQVRESASLSFEGVTLRDVDIKTALLVPDSDDGVEIIVHLQESTNTEAAYGWHSFSVESLTDSGEWAVHCDGCISVNSEPTTYETPVDESILTQRVSGKRWYDAFHRVGFYYGKTFQHLQQVRTDRSVCHAVANVTVREDSGSMKGESRYLVHPSTIDACLQLIIISIHAGKHKEMPWGVMPTRIEEISLFAAGLANADSATGHAVAWTDGFDERRFNTNGQLKGADDRLLLDIKNLTCIAYDAALPLDSVKNEGVELGGRIPFSVVNWKADIENLDEDQFAKLWPAITTPSGRLAKCVELVYHRQAMRTVLIIGRASTHPVQALIDVVLDILPRHVAITIGIIAEAEEQEQELTLSERAQDRVSVITLCGEPKSWSKENTGLYDLVLTDSNYTEEGISSGVLLTLVKEGGWLLGSSSTPLSPPLHGPAFTLQVGQQFSLLNSPGRTIANGASPPKSGTDEITIFSASTREEGNWYNIRSILSGTGGRYKICQKSINNFNAEEDHLVVMDDTMGAMSASMLADSTRFEAIKVILSSGVRVLWVTSGARQGSAAAATAVRMGMAEGLLRVLRSEQAASKVVLLDFDLNEEPNHVGAAIISRLNAADIKDSGHDTEFWLHKGVLHISRVCAKQSVESSQWQPQEKPLDGTLRLSGIANNQFIFENEGTRSPVLADDEVELQVSTSQWPSVSRGSQLLVGGTIIRVGSSKNQRLVGKNAIAFVYEFQTVIQTSAYAVIDETGSEWASPEVLMGILPSLCPIVQLCLSNANLEKDDYVLSLPGPDTDVSTLARLAKALSWNISVVAHSALERERYISQVGLSPEQVLVSGDMGYLLAYIRKQKEKSSSGTVTVVAHEFDSLSQEVWRNIPGSCRFLLSNKSSLESVPLDPLPFSRGASFVSSNIKSLHASPKAISKSLKLSVDLLKTHSSLLLDHVSGGVDIVDIQDTRDTTTVSSNEDNEKTTVVRYRHGQSRIKVVEKSPQLQFSPDASYLLVGCLGGLGRSLTRWMMERGARHFAFISRSGADKPEAARLVESINASGASTKVFRADVTDEEAVRQIVAVLHAQRPIRGVVHGAMVLKDGMFEQMSHQSFADCINPKAKGALNLHAELQSLNVDLDFFVLTSSISALLGNTGQANYSSANSALDALARQRHAAGLPATALVLPMVLDVGVVAENDAIETSLMRKGLYGIDEYEMLQGFEAAMMTPRRESCVGITTTTNSYAQTTAVEDRSQIVMGMEARELARSMILASEGEQSVDAYWYDDVRFCHIRATLEEIVAGKSGRRNTSESSFAATIKEAMVEGVERAIEVIAKHIAKRVSNILMIPVDDFELDGPSIASYGLDSMIGAEMRTWLFKEFGLDYPFQKLLASTLTFTKLAGVVAEKMGLIHEAM</sequence>
<comment type="caution">
    <text evidence="1">The sequence shown here is derived from an EMBL/GenBank/DDBJ whole genome shotgun (WGS) entry which is preliminary data.</text>
</comment>
<gene>
    <name evidence="1" type="ORF">F4820DRAFT_471733</name>
</gene>
<protein>
    <submittedName>
        <fullName evidence="1">Uncharacterized protein</fullName>
    </submittedName>
</protein>
<organism evidence="1 2">
    <name type="scientific">Hypoxylon rubiginosum</name>
    <dbReference type="NCBI Taxonomy" id="110542"/>
    <lineage>
        <taxon>Eukaryota</taxon>
        <taxon>Fungi</taxon>
        <taxon>Dikarya</taxon>
        <taxon>Ascomycota</taxon>
        <taxon>Pezizomycotina</taxon>
        <taxon>Sordariomycetes</taxon>
        <taxon>Xylariomycetidae</taxon>
        <taxon>Xylariales</taxon>
        <taxon>Hypoxylaceae</taxon>
        <taxon>Hypoxylon</taxon>
    </lineage>
</organism>
<evidence type="ECO:0000313" key="2">
    <source>
        <dbReference type="Proteomes" id="UP001497700"/>
    </source>
</evidence>
<evidence type="ECO:0000313" key="1">
    <source>
        <dbReference type="EMBL" id="KAI4863171.1"/>
    </source>
</evidence>
<name>A0ACB9YVS4_9PEZI</name>
<dbReference type="Proteomes" id="UP001497700">
    <property type="component" value="Unassembled WGS sequence"/>
</dbReference>
<reference evidence="1 2" key="1">
    <citation type="journal article" date="2022" name="New Phytol.">
        <title>Ecological generalism drives hyperdiversity of secondary metabolite gene clusters in xylarialean endophytes.</title>
        <authorList>
            <person name="Franco M.E.E."/>
            <person name="Wisecaver J.H."/>
            <person name="Arnold A.E."/>
            <person name="Ju Y.M."/>
            <person name="Slot J.C."/>
            <person name="Ahrendt S."/>
            <person name="Moore L.P."/>
            <person name="Eastman K.E."/>
            <person name="Scott K."/>
            <person name="Konkel Z."/>
            <person name="Mondo S.J."/>
            <person name="Kuo A."/>
            <person name="Hayes R.D."/>
            <person name="Haridas S."/>
            <person name="Andreopoulos B."/>
            <person name="Riley R."/>
            <person name="LaButti K."/>
            <person name="Pangilinan J."/>
            <person name="Lipzen A."/>
            <person name="Amirebrahimi M."/>
            <person name="Yan J."/>
            <person name="Adam C."/>
            <person name="Keymanesh K."/>
            <person name="Ng V."/>
            <person name="Louie K."/>
            <person name="Northen T."/>
            <person name="Drula E."/>
            <person name="Henrissat B."/>
            <person name="Hsieh H.M."/>
            <person name="Youens-Clark K."/>
            <person name="Lutzoni F."/>
            <person name="Miadlikowska J."/>
            <person name="Eastwood D.C."/>
            <person name="Hamelin R.C."/>
            <person name="Grigoriev I.V."/>
            <person name="U'Ren J.M."/>
        </authorList>
    </citation>
    <scope>NUCLEOTIDE SEQUENCE [LARGE SCALE GENOMIC DNA]</scope>
    <source>
        <strain evidence="1 2">CBS 119005</strain>
    </source>
</reference>
<proteinExistence type="predicted"/>
<accession>A0ACB9YVS4</accession>
<dbReference type="EMBL" id="MU393509">
    <property type="protein sequence ID" value="KAI4863171.1"/>
    <property type="molecule type" value="Genomic_DNA"/>
</dbReference>
<keyword evidence="2" id="KW-1185">Reference proteome</keyword>